<dbReference type="Pfam" id="PF16925">
    <property type="entry name" value="TetR_C_13"/>
    <property type="match status" value="1"/>
</dbReference>
<protein>
    <submittedName>
        <fullName evidence="6">TetR/AcrR family transcriptional regulator</fullName>
    </submittedName>
</protein>
<dbReference type="InterPro" id="IPR011075">
    <property type="entry name" value="TetR_C"/>
</dbReference>
<keyword evidence="7" id="KW-1185">Reference proteome</keyword>
<evidence type="ECO:0000256" key="1">
    <source>
        <dbReference type="ARBA" id="ARBA00023015"/>
    </source>
</evidence>
<dbReference type="PANTHER" id="PTHR47506">
    <property type="entry name" value="TRANSCRIPTIONAL REGULATORY PROTEIN"/>
    <property type="match status" value="1"/>
</dbReference>
<comment type="caution">
    <text evidence="6">The sequence shown here is derived from an EMBL/GenBank/DDBJ whole genome shotgun (WGS) entry which is preliminary data.</text>
</comment>
<sequence length="196" mass="21073">MARLRNVDEDAALQGAMRAFWQHGYQALGTRQLEAETGITRFTLQTTYGGKMALFVQTLDAYLDQMDAHMLPEMADGTLDTLAGWFERRCDPARNPEAGRWGCLMIASINAFADTEPAVSARAVRFETMLREAFAGALAQIDQAGALSPDLNRGAATQMLVAASIGLNTVIRAAGDCRAGTKIADGIAAMVRGWAS</sequence>
<evidence type="ECO:0000259" key="4">
    <source>
        <dbReference type="Pfam" id="PF00440"/>
    </source>
</evidence>
<accession>A0A927D8U2</accession>
<dbReference type="RefSeq" id="WP_191076678.1">
    <property type="nucleotide sequence ID" value="NZ_JACTAG010000002.1"/>
</dbReference>
<dbReference type="InterPro" id="IPR009057">
    <property type="entry name" value="Homeodomain-like_sf"/>
</dbReference>
<dbReference type="Gene3D" id="1.10.10.60">
    <property type="entry name" value="Homeodomain-like"/>
    <property type="match status" value="1"/>
</dbReference>
<gene>
    <name evidence="6" type="ORF">H9Q16_17410</name>
</gene>
<dbReference type="InterPro" id="IPR001647">
    <property type="entry name" value="HTH_TetR"/>
</dbReference>
<evidence type="ECO:0000313" key="7">
    <source>
        <dbReference type="Proteomes" id="UP000635142"/>
    </source>
</evidence>
<proteinExistence type="predicted"/>
<dbReference type="PANTHER" id="PTHR47506:SF1">
    <property type="entry name" value="HTH-TYPE TRANSCRIPTIONAL REGULATOR YJDC"/>
    <property type="match status" value="1"/>
</dbReference>
<reference evidence="6" key="1">
    <citation type="submission" date="2020-08" db="EMBL/GenBank/DDBJ databases">
        <title>Sulfitobacter aestuariivivens sp. nov., isolated from a tidal flat.</title>
        <authorList>
            <person name="Park S."/>
            <person name="Yoon J.-H."/>
        </authorList>
    </citation>
    <scope>NUCLEOTIDE SEQUENCE</scope>
    <source>
        <strain evidence="6">TSTF-M16</strain>
    </source>
</reference>
<dbReference type="InterPro" id="IPR036271">
    <property type="entry name" value="Tet_transcr_reg_TetR-rel_C_sf"/>
</dbReference>
<name>A0A927D8U2_9RHOB</name>
<keyword evidence="1" id="KW-0805">Transcription regulation</keyword>
<dbReference type="SUPFAM" id="SSF46689">
    <property type="entry name" value="Homeodomain-like"/>
    <property type="match status" value="1"/>
</dbReference>
<feature type="domain" description="Tetracyclin repressor-like C-terminal" evidence="5">
    <location>
        <begin position="80"/>
        <end position="181"/>
    </location>
</feature>
<evidence type="ECO:0000259" key="5">
    <source>
        <dbReference type="Pfam" id="PF16925"/>
    </source>
</evidence>
<feature type="domain" description="HTH tetR-type" evidence="4">
    <location>
        <begin position="13"/>
        <end position="56"/>
    </location>
</feature>
<keyword evidence="3" id="KW-0804">Transcription</keyword>
<dbReference type="GO" id="GO:0003677">
    <property type="term" value="F:DNA binding"/>
    <property type="evidence" value="ECO:0007669"/>
    <property type="project" value="UniProtKB-KW"/>
</dbReference>
<evidence type="ECO:0000256" key="2">
    <source>
        <dbReference type="ARBA" id="ARBA00023125"/>
    </source>
</evidence>
<evidence type="ECO:0000256" key="3">
    <source>
        <dbReference type="ARBA" id="ARBA00023163"/>
    </source>
</evidence>
<dbReference type="Proteomes" id="UP000635142">
    <property type="component" value="Unassembled WGS sequence"/>
</dbReference>
<dbReference type="Gene3D" id="1.10.357.10">
    <property type="entry name" value="Tetracycline Repressor, domain 2"/>
    <property type="match status" value="1"/>
</dbReference>
<dbReference type="EMBL" id="JACTAG010000002">
    <property type="protein sequence ID" value="MBD3665717.1"/>
    <property type="molecule type" value="Genomic_DNA"/>
</dbReference>
<dbReference type="Pfam" id="PF00440">
    <property type="entry name" value="TetR_N"/>
    <property type="match status" value="1"/>
</dbReference>
<dbReference type="AlphaFoldDB" id="A0A927D8U2"/>
<dbReference type="SUPFAM" id="SSF48498">
    <property type="entry name" value="Tetracyclin repressor-like, C-terminal domain"/>
    <property type="match status" value="1"/>
</dbReference>
<evidence type="ECO:0000313" key="6">
    <source>
        <dbReference type="EMBL" id="MBD3665717.1"/>
    </source>
</evidence>
<keyword evidence="2" id="KW-0238">DNA-binding</keyword>
<organism evidence="6 7">
    <name type="scientific">Sulfitobacter aestuariivivens</name>
    <dbReference type="NCBI Taxonomy" id="2766981"/>
    <lineage>
        <taxon>Bacteria</taxon>
        <taxon>Pseudomonadati</taxon>
        <taxon>Pseudomonadota</taxon>
        <taxon>Alphaproteobacteria</taxon>
        <taxon>Rhodobacterales</taxon>
        <taxon>Roseobacteraceae</taxon>
        <taxon>Sulfitobacter</taxon>
    </lineage>
</organism>